<dbReference type="AlphaFoldDB" id="A0A6J1EP17"/>
<evidence type="ECO:0000256" key="3">
    <source>
        <dbReference type="ARBA" id="ARBA00023163"/>
    </source>
</evidence>
<organism evidence="6 7">
    <name type="scientific">Cucurbita moschata</name>
    <name type="common">Winter crookneck squash</name>
    <name type="synonym">Cucurbita pepo var. moschata</name>
    <dbReference type="NCBI Taxonomy" id="3662"/>
    <lineage>
        <taxon>Eukaryota</taxon>
        <taxon>Viridiplantae</taxon>
        <taxon>Streptophyta</taxon>
        <taxon>Embryophyta</taxon>
        <taxon>Tracheophyta</taxon>
        <taxon>Spermatophyta</taxon>
        <taxon>Magnoliopsida</taxon>
        <taxon>eudicotyledons</taxon>
        <taxon>Gunneridae</taxon>
        <taxon>Pentapetalae</taxon>
        <taxon>rosids</taxon>
        <taxon>fabids</taxon>
        <taxon>Cucurbitales</taxon>
        <taxon>Cucurbitaceae</taxon>
        <taxon>Cucurbiteae</taxon>
        <taxon>Cucurbita</taxon>
    </lineage>
</organism>
<dbReference type="GO" id="GO:0005634">
    <property type="term" value="C:nucleus"/>
    <property type="evidence" value="ECO:0007669"/>
    <property type="project" value="UniProtKB-SubCell"/>
</dbReference>
<evidence type="ECO:0000256" key="1">
    <source>
        <dbReference type="ARBA" id="ARBA00004123"/>
    </source>
</evidence>
<reference evidence="7" key="1">
    <citation type="submission" date="2025-08" db="UniProtKB">
        <authorList>
            <consortium name="RefSeq"/>
        </authorList>
    </citation>
    <scope>IDENTIFICATION</scope>
    <source>
        <tissue evidence="7">Young leaves</tissue>
    </source>
</reference>
<evidence type="ECO:0000256" key="2">
    <source>
        <dbReference type="ARBA" id="ARBA00023015"/>
    </source>
</evidence>
<feature type="region of interest" description="Disordered" evidence="5">
    <location>
        <begin position="70"/>
        <end position="92"/>
    </location>
</feature>
<dbReference type="SUPFAM" id="SSF46689">
    <property type="entry name" value="Homeodomain-like"/>
    <property type="match status" value="1"/>
</dbReference>
<dbReference type="GO" id="GO:0003677">
    <property type="term" value="F:DNA binding"/>
    <property type="evidence" value="ECO:0007669"/>
    <property type="project" value="InterPro"/>
</dbReference>
<feature type="compositionally biased region" description="Basic and acidic residues" evidence="5">
    <location>
        <begin position="70"/>
        <end position="79"/>
    </location>
</feature>
<comment type="subcellular location">
    <subcellularLocation>
        <location evidence="1">Nucleus</location>
    </subcellularLocation>
</comment>
<dbReference type="InterPro" id="IPR009057">
    <property type="entry name" value="Homeodomain-like_sf"/>
</dbReference>
<evidence type="ECO:0000256" key="5">
    <source>
        <dbReference type="SAM" id="MobiDB-lite"/>
    </source>
</evidence>
<feature type="compositionally biased region" description="Basic and acidic residues" evidence="5">
    <location>
        <begin position="156"/>
        <end position="174"/>
    </location>
</feature>
<evidence type="ECO:0000313" key="6">
    <source>
        <dbReference type="Proteomes" id="UP000504609"/>
    </source>
</evidence>
<evidence type="ECO:0000313" key="7">
    <source>
        <dbReference type="RefSeq" id="XP_022929947.1"/>
    </source>
</evidence>
<gene>
    <name evidence="7" type="primary">LOC111436407</name>
</gene>
<dbReference type="Proteomes" id="UP000504609">
    <property type="component" value="Unplaced"/>
</dbReference>
<dbReference type="RefSeq" id="XP_022929947.1">
    <property type="nucleotide sequence ID" value="XM_023074179.1"/>
</dbReference>
<keyword evidence="2" id="KW-0805">Transcription regulation</keyword>
<keyword evidence="6" id="KW-1185">Reference proteome</keyword>
<accession>A0A6J1EP17</accession>
<proteinExistence type="predicted"/>
<dbReference type="InterPro" id="IPR006447">
    <property type="entry name" value="Myb_dom_plants"/>
</dbReference>
<dbReference type="GeneID" id="111436407"/>
<sequence length="230" mass="25913">MRGAVRQYVRSKTPRLRWTPQLHNSFLLAIQSLGGHQKATPKLLLQLMDVKGVSVSHVKSHLQMYRSMRGEDVRRHGEPKGGGGEGMMRKRSTAAKEYTGQYQIPYAYHYNVQNPMPNHILTTNMHHATSPFSLPLSQLTNEEEQKSKPMGRPKHNRDGGRVVKKQDQEEGQPKDFDQLSLSLSLQPTNPPIPSLSSSSSSSIHKSLSIQKCEEIDLDLSISLCPNYRGF</sequence>
<protein>
    <submittedName>
        <fullName evidence="7">Myb family transcription factor PHL6-like</fullName>
    </submittedName>
</protein>
<dbReference type="KEGG" id="cmos:111436407"/>
<name>A0A6J1EP17_CUCMO</name>
<dbReference type="GO" id="GO:0003700">
    <property type="term" value="F:DNA-binding transcription factor activity"/>
    <property type="evidence" value="ECO:0007669"/>
    <property type="project" value="InterPro"/>
</dbReference>
<keyword evidence="3" id="KW-0804">Transcription</keyword>
<evidence type="ECO:0000256" key="4">
    <source>
        <dbReference type="ARBA" id="ARBA00023242"/>
    </source>
</evidence>
<keyword evidence="4" id="KW-0539">Nucleus</keyword>
<dbReference type="PANTHER" id="PTHR31314">
    <property type="entry name" value="MYB FAMILY TRANSCRIPTION FACTOR PHL7-LIKE"/>
    <property type="match status" value="1"/>
</dbReference>
<dbReference type="InterPro" id="IPR046955">
    <property type="entry name" value="PHR1-like"/>
</dbReference>
<dbReference type="NCBIfam" id="TIGR01557">
    <property type="entry name" value="myb_SHAQKYF"/>
    <property type="match status" value="1"/>
</dbReference>
<dbReference type="Gene3D" id="1.10.10.60">
    <property type="entry name" value="Homeodomain-like"/>
    <property type="match status" value="1"/>
</dbReference>
<dbReference type="PANTHER" id="PTHR31314:SF155">
    <property type="entry name" value="GLYCOSYLTRANSFERASE"/>
    <property type="match status" value="1"/>
</dbReference>
<feature type="region of interest" description="Disordered" evidence="5">
    <location>
        <begin position="140"/>
        <end position="174"/>
    </location>
</feature>